<dbReference type="PANTHER" id="PTHR11228">
    <property type="entry name" value="RADICAL SAM DOMAIN PROTEIN"/>
    <property type="match status" value="1"/>
</dbReference>
<keyword evidence="2" id="KW-0949">S-adenosyl-L-methionine</keyword>
<dbReference type="SFLD" id="SFLDS00029">
    <property type="entry name" value="Radical_SAM"/>
    <property type="match status" value="1"/>
</dbReference>
<evidence type="ECO:0000313" key="7">
    <source>
        <dbReference type="EMBL" id="MDD1782474.1"/>
    </source>
</evidence>
<gene>
    <name evidence="7" type="ORF">LRP49_14980</name>
</gene>
<sequence length="460" mass="53014">MEITKEFFENVNLAYAGFFDHHELDDDVLTIGGWSVLFTEGNSIPKKIYILFNNEVIATSEEFNVNRDDVKVAHPEAPLNCGFTIEIDNSFKDKLDYLEIFVESDDFLYQLNKFNGFLSQVEISGKCNLRCPQCPAVMNGFHNKILSKNDLDLIEPLFQQARNICFDGFGEVLLTKEEDLEYAFSKIPYSKDLKFHTNGMLLNKRIDLILDNSLPLRQIIVSIDSLSDDLYPVLRKGGKLSVVLDNVKLLKEARQERGQRFPIIIPNMIILNSNYKEIRDFIDLASTLDNKLELIHLYDLEKMDDDNSDFMYENEKVKHNLKDYKKTLNESLEYAKEKGVEVYFSGSVTSEDEAESEEYIGEKREVKECHYKSNGRCLQADGKFMFCVWQTSPVFDWKKTNNVDPSKNPRARKVMEMLENNEIPFECSTAGCPYVYGRESSEVKDEQVIFVKGGWSATKA</sequence>
<dbReference type="RefSeq" id="WP_274143110.1">
    <property type="nucleotide sequence ID" value="NZ_JAJUBB010000010.1"/>
</dbReference>
<keyword evidence="3" id="KW-0479">Metal-binding</keyword>
<proteinExistence type="predicted"/>
<dbReference type="EMBL" id="JAJUBB010000010">
    <property type="protein sequence ID" value="MDD1782474.1"/>
    <property type="molecule type" value="Genomic_DNA"/>
</dbReference>
<dbReference type="InterPro" id="IPR013785">
    <property type="entry name" value="Aldolase_TIM"/>
</dbReference>
<evidence type="ECO:0000313" key="8">
    <source>
        <dbReference type="Proteomes" id="UP001149821"/>
    </source>
</evidence>
<dbReference type="InterPro" id="IPR058240">
    <property type="entry name" value="rSAM_sf"/>
</dbReference>
<evidence type="ECO:0000259" key="6">
    <source>
        <dbReference type="PROSITE" id="PS51918"/>
    </source>
</evidence>
<evidence type="ECO:0000256" key="5">
    <source>
        <dbReference type="ARBA" id="ARBA00023014"/>
    </source>
</evidence>
<dbReference type="SFLD" id="SFLDG01067">
    <property type="entry name" value="SPASM/twitch_domain_containing"/>
    <property type="match status" value="1"/>
</dbReference>
<dbReference type="SUPFAM" id="SSF102114">
    <property type="entry name" value="Radical SAM enzymes"/>
    <property type="match status" value="1"/>
</dbReference>
<comment type="caution">
    <text evidence="7">The sequence shown here is derived from an EMBL/GenBank/DDBJ whole genome shotgun (WGS) entry which is preliminary data.</text>
</comment>
<dbReference type="CDD" id="cd01335">
    <property type="entry name" value="Radical_SAM"/>
    <property type="match status" value="1"/>
</dbReference>
<dbReference type="PANTHER" id="PTHR11228:SF7">
    <property type="entry name" value="PQQA PEPTIDE CYCLASE"/>
    <property type="match status" value="1"/>
</dbReference>
<evidence type="ECO:0000256" key="1">
    <source>
        <dbReference type="ARBA" id="ARBA00001966"/>
    </source>
</evidence>
<keyword evidence="8" id="KW-1185">Reference proteome</keyword>
<organism evidence="7 8">
    <name type="scientific">Enterovibrio qingdaonensis</name>
    <dbReference type="NCBI Taxonomy" id="2899818"/>
    <lineage>
        <taxon>Bacteria</taxon>
        <taxon>Pseudomonadati</taxon>
        <taxon>Pseudomonadota</taxon>
        <taxon>Gammaproteobacteria</taxon>
        <taxon>Vibrionales</taxon>
        <taxon>Vibrionaceae</taxon>
        <taxon>Enterovibrio</taxon>
    </lineage>
</organism>
<keyword evidence="4" id="KW-0408">Iron</keyword>
<accession>A0ABT5QPD8</accession>
<dbReference type="Proteomes" id="UP001149821">
    <property type="component" value="Unassembled WGS sequence"/>
</dbReference>
<dbReference type="InterPro" id="IPR050377">
    <property type="entry name" value="Radical_SAM_PqqE_MftC-like"/>
</dbReference>
<dbReference type="Gene3D" id="3.20.20.70">
    <property type="entry name" value="Aldolase class I"/>
    <property type="match status" value="1"/>
</dbReference>
<evidence type="ECO:0000256" key="2">
    <source>
        <dbReference type="ARBA" id="ARBA00022691"/>
    </source>
</evidence>
<reference evidence="7" key="1">
    <citation type="submission" date="2021-12" db="EMBL/GenBank/DDBJ databases">
        <title>Enterovibrio ZSDZ35 sp. nov. and Enterovibrio ZSDZ42 sp. nov., isolated from coastal seawater in Qingdao.</title>
        <authorList>
            <person name="Zhang P."/>
        </authorList>
    </citation>
    <scope>NUCLEOTIDE SEQUENCE</scope>
    <source>
        <strain evidence="7">ZSDZ35</strain>
    </source>
</reference>
<protein>
    <submittedName>
        <fullName evidence="7">Radical SAM protein</fullName>
    </submittedName>
</protein>
<dbReference type="Pfam" id="PF04055">
    <property type="entry name" value="Radical_SAM"/>
    <property type="match status" value="1"/>
</dbReference>
<name>A0ABT5QPD8_9GAMM</name>
<evidence type="ECO:0000256" key="3">
    <source>
        <dbReference type="ARBA" id="ARBA00022723"/>
    </source>
</evidence>
<keyword evidence="5" id="KW-0411">Iron-sulfur</keyword>
<comment type="cofactor">
    <cofactor evidence="1">
        <name>[4Fe-4S] cluster</name>
        <dbReference type="ChEBI" id="CHEBI:49883"/>
    </cofactor>
</comment>
<feature type="domain" description="Radical SAM core" evidence="6">
    <location>
        <begin position="113"/>
        <end position="341"/>
    </location>
</feature>
<dbReference type="InterPro" id="IPR007197">
    <property type="entry name" value="rSAM"/>
</dbReference>
<dbReference type="PROSITE" id="PS51918">
    <property type="entry name" value="RADICAL_SAM"/>
    <property type="match status" value="1"/>
</dbReference>
<evidence type="ECO:0000256" key="4">
    <source>
        <dbReference type="ARBA" id="ARBA00023004"/>
    </source>
</evidence>